<dbReference type="KEGG" id="soa:G3M56_000455"/>
<dbReference type="Proteomes" id="UP000475117">
    <property type="component" value="Chromosome"/>
</dbReference>
<dbReference type="SUPFAM" id="SSF56925">
    <property type="entry name" value="OMPA-like"/>
    <property type="match status" value="1"/>
</dbReference>
<name>A0A6B3L974_9BACT</name>
<dbReference type="EMBL" id="CP066776">
    <property type="protein sequence ID" value="QQL45093.1"/>
    <property type="molecule type" value="Genomic_DNA"/>
</dbReference>
<dbReference type="RefSeq" id="WP_164364803.1">
    <property type="nucleotide sequence ID" value="NZ_CP066776.1"/>
</dbReference>
<evidence type="ECO:0000313" key="1">
    <source>
        <dbReference type="EMBL" id="QQL45093.1"/>
    </source>
</evidence>
<gene>
    <name evidence="1" type="ORF">G3M56_000455</name>
</gene>
<organism evidence="1 2">
    <name type="scientific">Sulfuriroseicoccus oceanibius</name>
    <dbReference type="NCBI Taxonomy" id="2707525"/>
    <lineage>
        <taxon>Bacteria</taxon>
        <taxon>Pseudomonadati</taxon>
        <taxon>Verrucomicrobiota</taxon>
        <taxon>Verrucomicrobiia</taxon>
        <taxon>Verrucomicrobiales</taxon>
        <taxon>Verrucomicrobiaceae</taxon>
        <taxon>Sulfuriroseicoccus</taxon>
    </lineage>
</organism>
<sequence>MKTTTLTLAAALICCGFATAGTTPVEPKAPIIEEPASDWHFGISPYLWTTAVTGTMGVGGVTGDVDMSIRDVLDQLDFAAAGVVSLGKGKWSISTDLFYAKLSDGFDLGGLIFKNGRIDYKQILVTPRIGYTAVATENYMMDVMLGARYTRNELGITARFVRGGQVERSGTEDFWDPTIGVRGKWNFNGPWYTRYNAEIGGFGVSSDFLWNAMLGIGYEINDTAAVIAGYRGLGVDYSDGSYTNDTIMHGPIVGFEFTW</sequence>
<proteinExistence type="predicted"/>
<dbReference type="AlphaFoldDB" id="A0A6B3L974"/>
<accession>A0A6B3L974</accession>
<keyword evidence="2" id="KW-1185">Reference proteome</keyword>
<dbReference type="InterPro" id="IPR011250">
    <property type="entry name" value="OMP/PagP_B-barrel"/>
</dbReference>
<evidence type="ECO:0000313" key="2">
    <source>
        <dbReference type="Proteomes" id="UP000475117"/>
    </source>
</evidence>
<reference evidence="1 2" key="1">
    <citation type="submission" date="2020-12" db="EMBL/GenBank/DDBJ databases">
        <title>Sulforoseuscoccus oceanibium gen. nov., sp. nov., a representative of the phylum Verrucomicrobia with special cytoplasmic membrane, and proposal of Sulforoseuscoccusaceae fam. nov.</title>
        <authorList>
            <person name="Xi F."/>
        </authorList>
    </citation>
    <scope>NUCLEOTIDE SEQUENCE [LARGE SCALE GENOMIC DNA]</scope>
    <source>
        <strain evidence="1 2">T37</strain>
    </source>
</reference>
<protein>
    <submittedName>
        <fullName evidence="1">Uncharacterized protein</fullName>
    </submittedName>
</protein>